<dbReference type="AlphaFoldDB" id="A0A4V2RZQ5"/>
<evidence type="ECO:0000256" key="1">
    <source>
        <dbReference type="SAM" id="Phobius"/>
    </source>
</evidence>
<organism evidence="2 3">
    <name type="scientific">Pedobacter psychrotolerans</name>
    <dbReference type="NCBI Taxonomy" id="1843235"/>
    <lineage>
        <taxon>Bacteria</taxon>
        <taxon>Pseudomonadati</taxon>
        <taxon>Bacteroidota</taxon>
        <taxon>Sphingobacteriia</taxon>
        <taxon>Sphingobacteriales</taxon>
        <taxon>Sphingobacteriaceae</taxon>
        <taxon>Pedobacter</taxon>
    </lineage>
</organism>
<name>A0A4V2RZQ5_9SPHI</name>
<evidence type="ECO:0008006" key="4">
    <source>
        <dbReference type="Google" id="ProtNLM"/>
    </source>
</evidence>
<keyword evidence="1" id="KW-1133">Transmembrane helix</keyword>
<accession>A0A4V2RZQ5</accession>
<gene>
    <name evidence="2" type="ORF">EV200_103522</name>
</gene>
<dbReference type="Proteomes" id="UP000295684">
    <property type="component" value="Unassembled WGS sequence"/>
</dbReference>
<feature type="transmembrane region" description="Helical" evidence="1">
    <location>
        <begin position="314"/>
        <end position="332"/>
    </location>
</feature>
<evidence type="ECO:0000313" key="3">
    <source>
        <dbReference type="Proteomes" id="UP000295684"/>
    </source>
</evidence>
<dbReference type="EMBL" id="SLWO01000003">
    <property type="protein sequence ID" value="TCO27188.1"/>
    <property type="molecule type" value="Genomic_DNA"/>
</dbReference>
<feature type="transmembrane region" description="Helical" evidence="1">
    <location>
        <begin position="266"/>
        <end position="283"/>
    </location>
</feature>
<reference evidence="2 3" key="1">
    <citation type="submission" date="2019-03" db="EMBL/GenBank/DDBJ databases">
        <title>Genomic Encyclopedia of Type Strains, Phase IV (KMG-IV): sequencing the most valuable type-strain genomes for metagenomic binning, comparative biology and taxonomic classification.</title>
        <authorList>
            <person name="Goeker M."/>
        </authorList>
    </citation>
    <scope>NUCLEOTIDE SEQUENCE [LARGE SCALE GENOMIC DNA]</scope>
    <source>
        <strain evidence="2 3">DSM 103236</strain>
    </source>
</reference>
<feature type="transmembrane region" description="Helical" evidence="1">
    <location>
        <begin position="185"/>
        <end position="206"/>
    </location>
</feature>
<feature type="transmembrane region" description="Helical" evidence="1">
    <location>
        <begin position="104"/>
        <end position="130"/>
    </location>
</feature>
<proteinExistence type="predicted"/>
<feature type="transmembrane region" description="Helical" evidence="1">
    <location>
        <begin position="235"/>
        <end position="254"/>
    </location>
</feature>
<sequence>MHLFEKGMINQFRKLNPINLILLLAYTFFMRIAIFYELPAQLNFDFLEPFARLLINVDLDNALSPSANIFIASTLVFIQALIFNRVANNHNLLAKPSFLPALMYVTGTSLFMPFMVLSPALITNFLLIWLIDKFLKLNKSANSITTVFDIGMIIGVGTLIYFPFMAMLLLIFLALLLFRSFNWREWVAGLVGFLTIFFFLAVFYYWNNNIVSFYQIWRPLGSKFPSVFKINYNDYLVLIPVTVIIILASLQLRENFFRSFISTRKAFQLLFFMFIVAGASFYLKPHFRTWHFLLCVPPGAVLLAYYFSNAKIRWFYEILFVLFVLSVQYFLFV</sequence>
<protein>
    <recommendedName>
        <fullName evidence="4">Beta-carotene 15,15'-monooxygenase</fullName>
    </recommendedName>
</protein>
<keyword evidence="1" id="KW-0812">Transmembrane</keyword>
<feature type="transmembrane region" description="Helical" evidence="1">
    <location>
        <begin position="20"/>
        <end position="42"/>
    </location>
</feature>
<feature type="transmembrane region" description="Helical" evidence="1">
    <location>
        <begin position="289"/>
        <end position="307"/>
    </location>
</feature>
<dbReference type="InterPro" id="IPR045625">
    <property type="entry name" value="DUF6427"/>
</dbReference>
<keyword evidence="1" id="KW-0472">Membrane</keyword>
<dbReference type="Pfam" id="PF19992">
    <property type="entry name" value="DUF6427"/>
    <property type="match status" value="1"/>
</dbReference>
<comment type="caution">
    <text evidence="2">The sequence shown here is derived from an EMBL/GenBank/DDBJ whole genome shotgun (WGS) entry which is preliminary data.</text>
</comment>
<evidence type="ECO:0000313" key="2">
    <source>
        <dbReference type="EMBL" id="TCO27188.1"/>
    </source>
</evidence>
<feature type="transmembrane region" description="Helical" evidence="1">
    <location>
        <begin position="62"/>
        <end position="83"/>
    </location>
</feature>
<feature type="transmembrane region" description="Helical" evidence="1">
    <location>
        <begin position="150"/>
        <end position="178"/>
    </location>
</feature>